<evidence type="ECO:0000256" key="1">
    <source>
        <dbReference type="SAM" id="MobiDB-lite"/>
    </source>
</evidence>
<reference evidence="2" key="1">
    <citation type="submission" date="2006-10" db="EMBL/GenBank/DDBJ databases">
        <authorList>
            <person name="Amadeo P."/>
            <person name="Zhao Q."/>
            <person name="Wortman J."/>
            <person name="Fraser-Liggett C."/>
            <person name="Carlton J."/>
        </authorList>
    </citation>
    <scope>NUCLEOTIDE SEQUENCE</scope>
    <source>
        <strain evidence="2">G3</strain>
    </source>
</reference>
<evidence type="ECO:0000313" key="3">
    <source>
        <dbReference type="Proteomes" id="UP000001542"/>
    </source>
</evidence>
<dbReference type="VEuPathDB" id="TrichDB:TVAGG3_0990070"/>
<accession>A2DNY0</accession>
<dbReference type="VEuPathDB" id="TrichDB:TVAG_010530"/>
<reference evidence="2" key="2">
    <citation type="journal article" date="2007" name="Science">
        <title>Draft genome sequence of the sexually transmitted pathogen Trichomonas vaginalis.</title>
        <authorList>
            <person name="Carlton J.M."/>
            <person name="Hirt R.P."/>
            <person name="Silva J.C."/>
            <person name="Delcher A.L."/>
            <person name="Schatz M."/>
            <person name="Zhao Q."/>
            <person name="Wortman J.R."/>
            <person name="Bidwell S.L."/>
            <person name="Alsmark U.C.M."/>
            <person name="Besteiro S."/>
            <person name="Sicheritz-Ponten T."/>
            <person name="Noel C.J."/>
            <person name="Dacks J.B."/>
            <person name="Foster P.G."/>
            <person name="Simillion C."/>
            <person name="Van de Peer Y."/>
            <person name="Miranda-Saavedra D."/>
            <person name="Barton G.J."/>
            <person name="Westrop G.D."/>
            <person name="Mueller S."/>
            <person name="Dessi D."/>
            <person name="Fiori P.L."/>
            <person name="Ren Q."/>
            <person name="Paulsen I."/>
            <person name="Zhang H."/>
            <person name="Bastida-Corcuera F.D."/>
            <person name="Simoes-Barbosa A."/>
            <person name="Brown M.T."/>
            <person name="Hayes R.D."/>
            <person name="Mukherjee M."/>
            <person name="Okumura C.Y."/>
            <person name="Schneider R."/>
            <person name="Smith A.J."/>
            <person name="Vanacova S."/>
            <person name="Villalvazo M."/>
            <person name="Haas B.J."/>
            <person name="Pertea M."/>
            <person name="Feldblyum T.V."/>
            <person name="Utterback T.R."/>
            <person name="Shu C.L."/>
            <person name="Osoegawa K."/>
            <person name="de Jong P.J."/>
            <person name="Hrdy I."/>
            <person name="Horvathova L."/>
            <person name="Zubacova Z."/>
            <person name="Dolezal P."/>
            <person name="Malik S.B."/>
            <person name="Logsdon J.M. Jr."/>
            <person name="Henze K."/>
            <person name="Gupta A."/>
            <person name="Wang C.C."/>
            <person name="Dunne R.L."/>
            <person name="Upcroft J.A."/>
            <person name="Upcroft P."/>
            <person name="White O."/>
            <person name="Salzberg S.L."/>
            <person name="Tang P."/>
            <person name="Chiu C.-H."/>
            <person name="Lee Y.-S."/>
            <person name="Embley T.M."/>
            <person name="Coombs G.H."/>
            <person name="Mottram J.C."/>
            <person name="Tachezy J."/>
            <person name="Fraser-Liggett C.M."/>
            <person name="Johnson P.J."/>
        </authorList>
    </citation>
    <scope>NUCLEOTIDE SEQUENCE [LARGE SCALE GENOMIC DNA]</scope>
    <source>
        <strain evidence="2">G3</strain>
    </source>
</reference>
<dbReference type="InParanoid" id="A2DNY0"/>
<organism evidence="2 3">
    <name type="scientific">Trichomonas vaginalis (strain ATCC PRA-98 / G3)</name>
    <dbReference type="NCBI Taxonomy" id="412133"/>
    <lineage>
        <taxon>Eukaryota</taxon>
        <taxon>Metamonada</taxon>
        <taxon>Parabasalia</taxon>
        <taxon>Trichomonadida</taxon>
        <taxon>Trichomonadidae</taxon>
        <taxon>Trichomonas</taxon>
    </lineage>
</organism>
<feature type="compositionally biased region" description="Polar residues" evidence="1">
    <location>
        <begin position="144"/>
        <end position="157"/>
    </location>
</feature>
<keyword evidence="3" id="KW-1185">Reference proteome</keyword>
<proteinExistence type="predicted"/>
<dbReference type="Proteomes" id="UP000001542">
    <property type="component" value="Unassembled WGS sequence"/>
</dbReference>
<feature type="region of interest" description="Disordered" evidence="1">
    <location>
        <begin position="135"/>
        <end position="167"/>
    </location>
</feature>
<evidence type="ECO:0000313" key="2">
    <source>
        <dbReference type="EMBL" id="EAY17829.1"/>
    </source>
</evidence>
<dbReference type="EMBL" id="DS113225">
    <property type="protein sequence ID" value="EAY17829.1"/>
    <property type="molecule type" value="Genomic_DNA"/>
</dbReference>
<gene>
    <name evidence="2" type="ORF">TVAG_010530</name>
</gene>
<sequence length="247" mass="28585">MDDFLNFLGSPCSSINQLKNDSVAIIKIQKFDISFKESDLLEYIKTNLKEIEYYFRYPDDSSYYLTIASKSKQLYQYAFEILKILSTHFIRANIYKCNIDNELLKLRLQQVYGTHTVEKDEKSNDQEESIPIPDAEEADIPPSQDVQNQDQDAQIEQSNEKTAEVDTRSSLEKWKSLNNVSSAWDDTLFEVLLKDNKWKLFQSSKISIPTKYSLYKDQAKIDSCGLPHLSKEQCEEISLASSIFDPL</sequence>
<dbReference type="KEGG" id="tva:4775851"/>
<name>A2DNY0_TRIV3</name>
<dbReference type="RefSeq" id="XP_001329964.1">
    <property type="nucleotide sequence ID" value="XM_001329929.1"/>
</dbReference>
<dbReference type="AlphaFoldDB" id="A2DNY0"/>
<feature type="compositionally biased region" description="Basic and acidic residues" evidence="1">
    <location>
        <begin position="158"/>
        <end position="167"/>
    </location>
</feature>
<protein>
    <submittedName>
        <fullName evidence="2">Uncharacterized protein</fullName>
    </submittedName>
</protein>